<comment type="catalytic activity">
    <reaction evidence="3">
        <text>3-(methylsulfanyl)propanoate + ATP + CoA = 3-(methylsulfanyl)propanoyl-CoA + AMP + diphosphate</text>
        <dbReference type="Rhea" id="RHEA:43052"/>
        <dbReference type="ChEBI" id="CHEBI:30616"/>
        <dbReference type="ChEBI" id="CHEBI:33019"/>
        <dbReference type="ChEBI" id="CHEBI:49016"/>
        <dbReference type="ChEBI" id="CHEBI:57287"/>
        <dbReference type="ChEBI" id="CHEBI:82815"/>
        <dbReference type="ChEBI" id="CHEBI:456215"/>
        <dbReference type="EC" id="6.2.1.44"/>
    </reaction>
    <physiologicalReaction direction="left-to-right" evidence="3">
        <dbReference type="Rhea" id="RHEA:43053"/>
    </physiologicalReaction>
</comment>
<dbReference type="EMBL" id="RKST01000007">
    <property type="protein sequence ID" value="RUM98274.1"/>
    <property type="molecule type" value="Genomic_DNA"/>
</dbReference>
<dbReference type="InterPro" id="IPR050237">
    <property type="entry name" value="ATP-dep_AMP-bd_enzyme"/>
</dbReference>
<evidence type="ECO:0000256" key="5">
    <source>
        <dbReference type="ARBA" id="ARBA00067668"/>
    </source>
</evidence>
<comment type="similarity">
    <text evidence="1">Belongs to the ATP-dependent AMP-binding enzyme family.</text>
</comment>
<feature type="domain" description="AMP-binding enzyme C-terminal" evidence="7">
    <location>
        <begin position="426"/>
        <end position="501"/>
    </location>
</feature>
<evidence type="ECO:0000259" key="7">
    <source>
        <dbReference type="Pfam" id="PF13193"/>
    </source>
</evidence>
<dbReference type="PANTHER" id="PTHR43767">
    <property type="entry name" value="LONG-CHAIN-FATTY-ACID--COA LIGASE"/>
    <property type="match status" value="1"/>
</dbReference>
<organism evidence="8 9">
    <name type="scientific">Borborobacter arsenicus</name>
    <dbReference type="NCBI Taxonomy" id="1851146"/>
    <lineage>
        <taxon>Bacteria</taxon>
        <taxon>Pseudomonadati</taxon>
        <taxon>Pseudomonadota</taxon>
        <taxon>Alphaproteobacteria</taxon>
        <taxon>Hyphomicrobiales</taxon>
        <taxon>Phyllobacteriaceae</taxon>
        <taxon>Borborobacter</taxon>
    </lineage>
</organism>
<keyword evidence="2 8" id="KW-0436">Ligase</keyword>
<dbReference type="SUPFAM" id="SSF56801">
    <property type="entry name" value="Acetyl-CoA synthetase-like"/>
    <property type="match status" value="1"/>
</dbReference>
<dbReference type="PANTHER" id="PTHR43767:SF1">
    <property type="entry name" value="NONRIBOSOMAL PEPTIDE SYNTHASE PES1 (EUROFUNG)-RELATED"/>
    <property type="match status" value="1"/>
</dbReference>
<reference evidence="8 9" key="1">
    <citation type="submission" date="2018-11" db="EMBL/GenBank/DDBJ databases">
        <title>Pseudaminobacter arsenicus sp. nov., an arsenic-resistant bacterium isolated from arsenic-rich aquifers.</title>
        <authorList>
            <person name="Mu Y."/>
        </authorList>
    </citation>
    <scope>NUCLEOTIDE SEQUENCE [LARGE SCALE GENOMIC DNA]</scope>
    <source>
        <strain evidence="8 9">CB3</strain>
    </source>
</reference>
<evidence type="ECO:0000256" key="3">
    <source>
        <dbReference type="ARBA" id="ARBA00051915"/>
    </source>
</evidence>
<dbReference type="InterPro" id="IPR045851">
    <property type="entry name" value="AMP-bd_C_sf"/>
</dbReference>
<accession>A0A432V7X5</accession>
<dbReference type="Proteomes" id="UP000281647">
    <property type="component" value="Unassembled WGS sequence"/>
</dbReference>
<dbReference type="InterPro" id="IPR020845">
    <property type="entry name" value="AMP-binding_CS"/>
</dbReference>
<gene>
    <name evidence="8" type="ORF">EET67_09260</name>
</gene>
<dbReference type="GO" id="GO:0016878">
    <property type="term" value="F:acid-thiol ligase activity"/>
    <property type="evidence" value="ECO:0007669"/>
    <property type="project" value="UniProtKB-ARBA"/>
</dbReference>
<dbReference type="RefSeq" id="WP_128626654.1">
    <property type="nucleotide sequence ID" value="NZ_RKST01000007.1"/>
</dbReference>
<dbReference type="Gene3D" id="3.40.50.12780">
    <property type="entry name" value="N-terminal domain of ligase-like"/>
    <property type="match status" value="1"/>
</dbReference>
<comment type="caution">
    <text evidence="8">The sequence shown here is derived from an EMBL/GenBank/DDBJ whole genome shotgun (WGS) entry which is preliminary data.</text>
</comment>
<dbReference type="PROSITE" id="PS00455">
    <property type="entry name" value="AMP_BINDING"/>
    <property type="match status" value="1"/>
</dbReference>
<proteinExistence type="inferred from homology"/>
<dbReference type="Pfam" id="PF13193">
    <property type="entry name" value="AMP-binding_C"/>
    <property type="match status" value="1"/>
</dbReference>
<evidence type="ECO:0000259" key="6">
    <source>
        <dbReference type="Pfam" id="PF00501"/>
    </source>
</evidence>
<sequence length="522" mass="57208">MDRVGERAFPVILDEQAALHGDRTFLVHEDLEGVVTSFSFTEMRERAQACAGALQSVGLEKGGRVFVFLRNTADFVPLWFGVMLAGGVVVPGNIYLTAPEVEHLTTVAEPSVIITESQFLPLIREVVERSGCRTAIVSTDGGADCIELATLVERSPDFTPVSLSSDDLAEILFTSGTSSRPKGVMLTHANLIWCGIAGVANTSLSPADRSFNNKPLFHVNCQETVLSCLMAGATAIVGERYSASRYINQLIRHGATICSLSGMLCRTLLKQPSSPLDRSHQIRFAGYGINISEQEIAEFSQRFGMRIRNGYGQSEAMVYISVESVTSPTTYPSIGRPGLGREVFIVDDQNRILPPLQLGEIVLRGRPGRDVMLGYYKDEAATKAAFEGGFLHTNDLGWFDEMGNLYFQGRRGDMIKRAGENISAQEVEDALIGHEAVKDVAVIGVPDPVRDQAVKAFVVLRAGSRPTSDELREFCRERLAYFKVPEFIVFVAELPRNASGKVLKRELDSLPPVEFAPELAKR</sequence>
<dbReference type="InterPro" id="IPR025110">
    <property type="entry name" value="AMP-bd_C"/>
</dbReference>
<evidence type="ECO:0000256" key="1">
    <source>
        <dbReference type="ARBA" id="ARBA00006432"/>
    </source>
</evidence>
<dbReference type="InterPro" id="IPR000873">
    <property type="entry name" value="AMP-dep_synth/lig_dom"/>
</dbReference>
<dbReference type="AlphaFoldDB" id="A0A432V7X5"/>
<dbReference type="EC" id="6.2.1.44" evidence="4"/>
<keyword evidence="9" id="KW-1185">Reference proteome</keyword>
<evidence type="ECO:0000256" key="2">
    <source>
        <dbReference type="ARBA" id="ARBA00022598"/>
    </source>
</evidence>
<dbReference type="InterPro" id="IPR042099">
    <property type="entry name" value="ANL_N_sf"/>
</dbReference>
<evidence type="ECO:0000313" key="9">
    <source>
        <dbReference type="Proteomes" id="UP000281647"/>
    </source>
</evidence>
<dbReference type="Pfam" id="PF00501">
    <property type="entry name" value="AMP-binding"/>
    <property type="match status" value="1"/>
</dbReference>
<dbReference type="FunFam" id="3.30.300.30:FF:000008">
    <property type="entry name" value="2,3-dihydroxybenzoate-AMP ligase"/>
    <property type="match status" value="1"/>
</dbReference>
<dbReference type="Gene3D" id="3.30.300.30">
    <property type="match status" value="1"/>
</dbReference>
<evidence type="ECO:0000313" key="8">
    <source>
        <dbReference type="EMBL" id="RUM98274.1"/>
    </source>
</evidence>
<name>A0A432V7X5_9HYPH</name>
<evidence type="ECO:0000256" key="4">
    <source>
        <dbReference type="ARBA" id="ARBA00066616"/>
    </source>
</evidence>
<feature type="domain" description="AMP-dependent synthetase/ligase" evidence="6">
    <location>
        <begin position="13"/>
        <end position="376"/>
    </location>
</feature>
<protein>
    <recommendedName>
        <fullName evidence="5">3-methylmercaptopropionyl-CoA ligase</fullName>
        <ecNumber evidence="4">6.2.1.44</ecNumber>
    </recommendedName>
</protein>
<dbReference type="OrthoDB" id="7315605at2"/>